<dbReference type="PROSITE" id="PS00062">
    <property type="entry name" value="ALDOKETO_REDUCTASE_2"/>
    <property type="match status" value="1"/>
</dbReference>
<dbReference type="Proteomes" id="UP000654075">
    <property type="component" value="Unassembled WGS sequence"/>
</dbReference>
<organism evidence="3 5">
    <name type="scientific">Polarella glacialis</name>
    <name type="common">Dinoflagellate</name>
    <dbReference type="NCBI Taxonomy" id="89957"/>
    <lineage>
        <taxon>Eukaryota</taxon>
        <taxon>Sar</taxon>
        <taxon>Alveolata</taxon>
        <taxon>Dinophyceae</taxon>
        <taxon>Suessiales</taxon>
        <taxon>Suessiaceae</taxon>
        <taxon>Polarella</taxon>
    </lineage>
</organism>
<feature type="domain" description="NADP-dependent oxidoreductase" evidence="2">
    <location>
        <begin position="204"/>
        <end position="458"/>
    </location>
</feature>
<gene>
    <name evidence="3" type="ORF">PGLA1383_LOCUS57622</name>
    <name evidence="4" type="ORF">PGLA2088_LOCUS7840</name>
</gene>
<dbReference type="PANTHER" id="PTHR43827">
    <property type="entry name" value="2,5-DIKETO-D-GLUCONIC ACID REDUCTASE"/>
    <property type="match status" value="1"/>
</dbReference>
<accession>A0A813HZZ8</accession>
<dbReference type="GO" id="GO:0016491">
    <property type="term" value="F:oxidoreductase activity"/>
    <property type="evidence" value="ECO:0007669"/>
    <property type="project" value="InterPro"/>
</dbReference>
<dbReference type="OrthoDB" id="416253at2759"/>
<evidence type="ECO:0000313" key="3">
    <source>
        <dbReference type="EMBL" id="CAE8643265.1"/>
    </source>
</evidence>
<dbReference type="PANTHER" id="PTHR43827:SF8">
    <property type="entry name" value="ALDO_KETO REDUCTASE FAMILY PROTEIN"/>
    <property type="match status" value="1"/>
</dbReference>
<dbReference type="Pfam" id="PF00248">
    <property type="entry name" value="Aldo_ket_red"/>
    <property type="match status" value="1"/>
</dbReference>
<reference evidence="3" key="1">
    <citation type="submission" date="2021-02" db="EMBL/GenBank/DDBJ databases">
        <authorList>
            <person name="Dougan E. K."/>
            <person name="Rhodes N."/>
            <person name="Thang M."/>
            <person name="Chan C."/>
        </authorList>
    </citation>
    <scope>NUCLEOTIDE SEQUENCE</scope>
</reference>
<evidence type="ECO:0000313" key="4">
    <source>
        <dbReference type="EMBL" id="CAE8649908.1"/>
    </source>
</evidence>
<dbReference type="PRINTS" id="PR00069">
    <property type="entry name" value="ALDKETRDTASE"/>
</dbReference>
<dbReference type="Gene3D" id="3.20.20.100">
    <property type="entry name" value="NADP-dependent oxidoreductase domain"/>
    <property type="match status" value="1"/>
</dbReference>
<dbReference type="EMBL" id="CAJNNW010008299">
    <property type="protein sequence ID" value="CAE8649908.1"/>
    <property type="molecule type" value="Genomic_DNA"/>
</dbReference>
<dbReference type="InterPro" id="IPR018170">
    <property type="entry name" value="Aldo/ket_reductase_CS"/>
</dbReference>
<dbReference type="InterPro" id="IPR036812">
    <property type="entry name" value="NAD(P)_OxRdtase_dom_sf"/>
</dbReference>
<dbReference type="SUPFAM" id="SSF51430">
    <property type="entry name" value="NAD(P)-linked oxidoreductase"/>
    <property type="match status" value="1"/>
</dbReference>
<name>A0A813HZZ8_POLGL</name>
<keyword evidence="5" id="KW-1185">Reference proteome</keyword>
<comment type="caution">
    <text evidence="3">The sequence shown here is derived from an EMBL/GenBank/DDBJ whole genome shotgun (WGS) entry which is preliminary data.</text>
</comment>
<evidence type="ECO:0000313" key="5">
    <source>
        <dbReference type="Proteomes" id="UP000654075"/>
    </source>
</evidence>
<dbReference type="PROSITE" id="PS00798">
    <property type="entry name" value="ALDOKETO_REDUCTASE_1"/>
    <property type="match status" value="1"/>
</dbReference>
<evidence type="ECO:0000259" key="2">
    <source>
        <dbReference type="Pfam" id="PF00248"/>
    </source>
</evidence>
<dbReference type="CDD" id="cd19071">
    <property type="entry name" value="AKR_AKR1-5-like"/>
    <property type="match status" value="1"/>
</dbReference>
<feature type="chain" id="PRO_5035682244" description="NADP-dependent oxidoreductase domain-containing protein" evidence="1">
    <location>
        <begin position="17"/>
        <end position="490"/>
    </location>
</feature>
<dbReference type="PROSITE" id="PS00063">
    <property type="entry name" value="ALDOKETO_REDUCTASE_3"/>
    <property type="match status" value="1"/>
</dbReference>
<keyword evidence="1" id="KW-0732">Signal</keyword>
<proteinExistence type="predicted"/>
<protein>
    <recommendedName>
        <fullName evidence="2">NADP-dependent oxidoreductase domain-containing protein</fullName>
    </recommendedName>
</protein>
<dbReference type="InterPro" id="IPR023210">
    <property type="entry name" value="NADP_OxRdtase_dom"/>
</dbReference>
<feature type="signal peptide" evidence="1">
    <location>
        <begin position="1"/>
        <end position="16"/>
    </location>
</feature>
<sequence length="490" mass="54122">MKLVVLLTSLLPSVGAIHWDSQNAECSSGRAGRCEQHTPPFAAAAYWAAGLVPKACDGCEQVNGQLACDVSCSWEKQPATWRYVLNNLRLAVEAAAPEYRSTLGSEVHDQLLALHSFVGELGSGVQTWLQNWQLASASVRELLEFLRPWLLPDAYRPGLPLLVPSNNHGLRFPTPTGRSVQVPTEGDIGARVVLANGVAMPLLGLGVAGLSTDDAVAYQSVRWALEIGYRHIDTAEGYGNEREVGRALRDSGVPRQEIFLVTKLSQFTGDAAAARRTFETQLRYLQVEYVDLYMLHHPGKDVTERMAIWRELEALHDEGRIRALGVSNFGIDLLEELFSWATVKPVYVQNKFTIYQPGDVNEALKEDSLMEWLTAHRVVMTGFSVINPTHWSGYYLEPLSDPHVTAIAGRVGRSPSQVLHRWLLQLGAAVIPRSTKRERILENAQVFDFALSEAEMRVLSGLASLAASSPGRRSPAWCEDVYGLARLTLD</sequence>
<dbReference type="Proteomes" id="UP000626109">
    <property type="component" value="Unassembled WGS sequence"/>
</dbReference>
<dbReference type="EMBL" id="CAJNNV010033317">
    <property type="protein sequence ID" value="CAE8643265.1"/>
    <property type="molecule type" value="Genomic_DNA"/>
</dbReference>
<dbReference type="AlphaFoldDB" id="A0A813HZZ8"/>
<evidence type="ECO:0000256" key="1">
    <source>
        <dbReference type="SAM" id="SignalP"/>
    </source>
</evidence>
<dbReference type="InterPro" id="IPR020471">
    <property type="entry name" value="AKR"/>
</dbReference>